<name>A0ABV1GAL3_9FIRM</name>
<keyword evidence="2" id="KW-0288">FMN</keyword>
<evidence type="ECO:0000313" key="6">
    <source>
        <dbReference type="Proteomes" id="UP001477672"/>
    </source>
</evidence>
<dbReference type="Gene3D" id="3.40.109.10">
    <property type="entry name" value="NADH Oxidase"/>
    <property type="match status" value="1"/>
</dbReference>
<dbReference type="InterPro" id="IPR029479">
    <property type="entry name" value="Nitroreductase"/>
</dbReference>
<keyword evidence="6" id="KW-1185">Reference proteome</keyword>
<gene>
    <name evidence="5" type="ORF">WMO24_00200</name>
</gene>
<evidence type="ECO:0000256" key="1">
    <source>
        <dbReference type="ARBA" id="ARBA00022630"/>
    </source>
</evidence>
<evidence type="ECO:0000256" key="2">
    <source>
        <dbReference type="ARBA" id="ARBA00022643"/>
    </source>
</evidence>
<dbReference type="InterPro" id="IPR000415">
    <property type="entry name" value="Nitroreductase-like"/>
</dbReference>
<feature type="domain" description="Nitroreductase" evidence="4">
    <location>
        <begin position="7"/>
        <end position="61"/>
    </location>
</feature>
<keyword evidence="1" id="KW-0285">Flavoprotein</keyword>
<keyword evidence="3" id="KW-0560">Oxidoreductase</keyword>
<sequence>METMEAIRTRRSVRKFTGEPISRSQLQTLLEAAMYAPSAHDRRPWEFVTVTRPETLADLAEKGRWWKMLPQAGTGILVCADMNKGEKIVPEMHLNGCSAAIQNILLAAHDMGLGAVWLGVCEGSDLEPLVREMFHLPDHIRVAGMVAVGHPDGQPQQPETRVDLSLWHEEQW</sequence>
<dbReference type="PANTHER" id="PTHR23026">
    <property type="entry name" value="NADPH NITROREDUCTASE"/>
    <property type="match status" value="1"/>
</dbReference>
<feature type="domain" description="Nitroreductase" evidence="4">
    <location>
        <begin position="65"/>
        <end position="150"/>
    </location>
</feature>
<evidence type="ECO:0000313" key="5">
    <source>
        <dbReference type="EMBL" id="MEQ2518871.1"/>
    </source>
</evidence>
<evidence type="ECO:0000256" key="3">
    <source>
        <dbReference type="ARBA" id="ARBA00023002"/>
    </source>
</evidence>
<dbReference type="PANTHER" id="PTHR23026:SF90">
    <property type="entry name" value="IODOTYROSINE DEIODINASE 1"/>
    <property type="match status" value="1"/>
</dbReference>
<dbReference type="Proteomes" id="UP001477672">
    <property type="component" value="Unassembled WGS sequence"/>
</dbReference>
<organism evidence="5 6">
    <name type="scientific">Ruthenibacterium intestinale</name>
    <dbReference type="NCBI Taxonomy" id="3133163"/>
    <lineage>
        <taxon>Bacteria</taxon>
        <taxon>Bacillati</taxon>
        <taxon>Bacillota</taxon>
        <taxon>Clostridia</taxon>
        <taxon>Eubacteriales</taxon>
        <taxon>Oscillospiraceae</taxon>
        <taxon>Ruthenibacterium</taxon>
    </lineage>
</organism>
<dbReference type="EMBL" id="JBBMFA010000014">
    <property type="protein sequence ID" value="MEQ2518871.1"/>
    <property type="molecule type" value="Genomic_DNA"/>
</dbReference>
<dbReference type="Pfam" id="PF00881">
    <property type="entry name" value="Nitroreductase"/>
    <property type="match status" value="2"/>
</dbReference>
<accession>A0ABV1GAL3</accession>
<dbReference type="SUPFAM" id="SSF55469">
    <property type="entry name" value="FMN-dependent nitroreductase-like"/>
    <property type="match status" value="1"/>
</dbReference>
<dbReference type="InterPro" id="IPR050627">
    <property type="entry name" value="Nitroreductase/BluB"/>
</dbReference>
<protein>
    <submittedName>
        <fullName evidence="5">Nitroreductase family protein</fullName>
    </submittedName>
</protein>
<comment type="caution">
    <text evidence="5">The sequence shown here is derived from an EMBL/GenBank/DDBJ whole genome shotgun (WGS) entry which is preliminary data.</text>
</comment>
<dbReference type="RefSeq" id="WP_349213996.1">
    <property type="nucleotide sequence ID" value="NZ_JBBMFA010000014.1"/>
</dbReference>
<proteinExistence type="predicted"/>
<reference evidence="5 6" key="1">
    <citation type="submission" date="2024-03" db="EMBL/GenBank/DDBJ databases">
        <title>Human intestinal bacterial collection.</title>
        <authorList>
            <person name="Pauvert C."/>
            <person name="Hitch T.C.A."/>
            <person name="Clavel T."/>
        </authorList>
    </citation>
    <scope>NUCLEOTIDE SEQUENCE [LARGE SCALE GENOMIC DNA]</scope>
    <source>
        <strain evidence="5 6">CLA-JM-H11</strain>
    </source>
</reference>
<evidence type="ECO:0000259" key="4">
    <source>
        <dbReference type="Pfam" id="PF00881"/>
    </source>
</evidence>